<keyword evidence="3" id="KW-1185">Reference proteome</keyword>
<dbReference type="PANTHER" id="PTHR47123">
    <property type="entry name" value="F-BOX PROTEIN SKIP23"/>
    <property type="match status" value="1"/>
</dbReference>
<dbReference type="AlphaFoldDB" id="A0A803MRH7"/>
<evidence type="ECO:0000313" key="3">
    <source>
        <dbReference type="Proteomes" id="UP000596660"/>
    </source>
</evidence>
<dbReference type="Pfam" id="PF03478">
    <property type="entry name" value="Beta-prop_KIB1-4"/>
    <property type="match status" value="1"/>
</dbReference>
<dbReference type="Gramene" id="AUR62033878-RA">
    <property type="protein sequence ID" value="AUR62033878-RA:cds"/>
    <property type="gene ID" value="AUR62033878"/>
</dbReference>
<reference evidence="2" key="1">
    <citation type="journal article" date="2017" name="Nature">
        <title>The genome of Chenopodium quinoa.</title>
        <authorList>
            <person name="Jarvis D.E."/>
            <person name="Ho Y.S."/>
            <person name="Lightfoot D.J."/>
            <person name="Schmoeckel S.M."/>
            <person name="Li B."/>
            <person name="Borm T.J.A."/>
            <person name="Ohyanagi H."/>
            <person name="Mineta K."/>
            <person name="Michell C.T."/>
            <person name="Saber N."/>
            <person name="Kharbatia N.M."/>
            <person name="Rupper R.R."/>
            <person name="Sharp A.R."/>
            <person name="Dally N."/>
            <person name="Boughton B.A."/>
            <person name="Woo Y.H."/>
            <person name="Gao G."/>
            <person name="Schijlen E.G.W.M."/>
            <person name="Guo X."/>
            <person name="Momin A.A."/>
            <person name="Negrao S."/>
            <person name="Al-Babili S."/>
            <person name="Gehring C."/>
            <person name="Roessner U."/>
            <person name="Jung C."/>
            <person name="Murphy K."/>
            <person name="Arold S.T."/>
            <person name="Gojobori T."/>
            <person name="van der Linden C.G."/>
            <person name="van Loo E.N."/>
            <person name="Jellen E.N."/>
            <person name="Maughan P.J."/>
            <person name="Tester M."/>
        </authorList>
    </citation>
    <scope>NUCLEOTIDE SEQUENCE [LARGE SCALE GENOMIC DNA]</scope>
    <source>
        <strain evidence="2">cv. PI 614886</strain>
    </source>
</reference>
<dbReference type="InterPro" id="IPR051304">
    <property type="entry name" value="SCF_F-box_domain"/>
</dbReference>
<reference evidence="2" key="2">
    <citation type="submission" date="2021-03" db="UniProtKB">
        <authorList>
            <consortium name="EnsemblPlants"/>
        </authorList>
    </citation>
    <scope>IDENTIFICATION</scope>
</reference>
<protein>
    <recommendedName>
        <fullName evidence="1">KIB1-4 beta-propeller domain-containing protein</fullName>
    </recommendedName>
</protein>
<dbReference type="InterPro" id="IPR005174">
    <property type="entry name" value="KIB1-4_b-propeller"/>
</dbReference>
<organism evidence="2 3">
    <name type="scientific">Chenopodium quinoa</name>
    <name type="common">Quinoa</name>
    <dbReference type="NCBI Taxonomy" id="63459"/>
    <lineage>
        <taxon>Eukaryota</taxon>
        <taxon>Viridiplantae</taxon>
        <taxon>Streptophyta</taxon>
        <taxon>Embryophyta</taxon>
        <taxon>Tracheophyta</taxon>
        <taxon>Spermatophyta</taxon>
        <taxon>Magnoliopsida</taxon>
        <taxon>eudicotyledons</taxon>
        <taxon>Gunneridae</taxon>
        <taxon>Pentapetalae</taxon>
        <taxon>Caryophyllales</taxon>
        <taxon>Chenopodiaceae</taxon>
        <taxon>Chenopodioideae</taxon>
        <taxon>Atripliceae</taxon>
        <taxon>Chenopodium</taxon>
    </lineage>
</organism>
<evidence type="ECO:0000259" key="1">
    <source>
        <dbReference type="Pfam" id="PF03478"/>
    </source>
</evidence>
<sequence>MDSINFTKMSRGRVFWSDLPPELLSKIAACLESRSDTQNFRAVSTCAGSWLDDSGPFSPVLVASYVLLFQSTIDPKLPPWFFTAEELHLGKLFVSRLLSPIAIRLLPFGFPRNLDLSYIQVCEMAVFHRLRFVDAPGDMFGKKGLPDFNDKRVVLFVNPNCSKTYPTIGDCTAIVLHHRGALCAIRLKDKQELDVSFQGTFLEVRNFHDVINFKEKIYAIDRRGRAYKMDYDTLSLLLFIENPLPEFSTKIRRLAVSTDNQELYLIYRWCKRGTRDGIAFTIYKLNEGETKWDEVEGIGDDKILFVTFDGSFFASAEDF</sequence>
<accession>A0A803MRH7</accession>
<dbReference type="Proteomes" id="UP000596660">
    <property type="component" value="Unplaced"/>
</dbReference>
<proteinExistence type="predicted"/>
<dbReference type="EnsemblPlants" id="AUR62033878-RA">
    <property type="protein sequence ID" value="AUR62033878-RA:cds"/>
    <property type="gene ID" value="AUR62033878"/>
</dbReference>
<evidence type="ECO:0000313" key="2">
    <source>
        <dbReference type="EnsemblPlants" id="AUR62033878-RA:cds"/>
    </source>
</evidence>
<dbReference type="PANTHER" id="PTHR47123:SF6">
    <property type="entry name" value="F-BOX PROTEIN SKIP23-LIKE ISOFORM X1"/>
    <property type="match status" value="1"/>
</dbReference>
<feature type="domain" description="KIB1-4 beta-propeller" evidence="1">
    <location>
        <begin position="80"/>
        <end position="319"/>
    </location>
</feature>
<name>A0A803MRH7_CHEQI</name>